<accession>A0A0N4Z6Q6</accession>
<reference evidence="4" key="1">
    <citation type="submission" date="2017-02" db="UniProtKB">
        <authorList>
            <consortium name="WormBaseParasite"/>
        </authorList>
    </citation>
    <scope>IDENTIFICATION</scope>
</reference>
<evidence type="ECO:0000313" key="4">
    <source>
        <dbReference type="WBParaSite" id="PTRK_0000286100.1"/>
    </source>
</evidence>
<protein>
    <submittedName>
        <fullName evidence="4">PDZ domain-containing protein</fullName>
    </submittedName>
</protein>
<dbReference type="SMART" id="SM00228">
    <property type="entry name" value="PDZ"/>
    <property type="match status" value="2"/>
</dbReference>
<name>A0A0N4Z6Q6_PARTI</name>
<dbReference type="PANTHER" id="PTHR31327:SF6">
    <property type="entry name" value="PDZ DOMAIN-CONTAINING PROTEIN"/>
    <property type="match status" value="1"/>
</dbReference>
<dbReference type="AlphaFoldDB" id="A0A0N4Z6Q6"/>
<keyword evidence="3" id="KW-1185">Reference proteome</keyword>
<dbReference type="PANTHER" id="PTHR31327">
    <property type="entry name" value="SPERM MEIOSIS PDZ DOMAIN CONTAINING PROTEINS-RELATED"/>
    <property type="match status" value="1"/>
</dbReference>
<evidence type="ECO:0000313" key="3">
    <source>
        <dbReference type="Proteomes" id="UP000038045"/>
    </source>
</evidence>
<dbReference type="InterPro" id="IPR041489">
    <property type="entry name" value="PDZ_6"/>
</dbReference>
<dbReference type="Proteomes" id="UP000038045">
    <property type="component" value="Unplaced"/>
</dbReference>
<dbReference type="PROSITE" id="PS50106">
    <property type="entry name" value="PDZ"/>
    <property type="match status" value="1"/>
</dbReference>
<dbReference type="InterPro" id="IPR040264">
    <property type="entry name" value="T15H9.4-like"/>
</dbReference>
<organism evidence="3 4">
    <name type="scientific">Parastrongyloides trichosuri</name>
    <name type="common">Possum-specific nematode worm</name>
    <dbReference type="NCBI Taxonomy" id="131310"/>
    <lineage>
        <taxon>Eukaryota</taxon>
        <taxon>Metazoa</taxon>
        <taxon>Ecdysozoa</taxon>
        <taxon>Nematoda</taxon>
        <taxon>Chromadorea</taxon>
        <taxon>Rhabditida</taxon>
        <taxon>Tylenchina</taxon>
        <taxon>Panagrolaimomorpha</taxon>
        <taxon>Strongyloidoidea</taxon>
        <taxon>Strongyloididae</taxon>
        <taxon>Parastrongyloides</taxon>
    </lineage>
</organism>
<dbReference type="Pfam" id="PF17820">
    <property type="entry name" value="PDZ_6"/>
    <property type="match status" value="1"/>
</dbReference>
<dbReference type="WBParaSite" id="PTRK_0000286100.1">
    <property type="protein sequence ID" value="PTRK_0000286100.1"/>
    <property type="gene ID" value="PTRK_0000286100"/>
</dbReference>
<dbReference type="Gene3D" id="2.30.42.10">
    <property type="match status" value="2"/>
</dbReference>
<proteinExistence type="predicted"/>
<dbReference type="STRING" id="131310.A0A0N4Z6Q6"/>
<evidence type="ECO:0000256" key="1">
    <source>
        <dbReference type="SAM" id="MobiDB-lite"/>
    </source>
</evidence>
<feature type="region of interest" description="Disordered" evidence="1">
    <location>
        <begin position="1"/>
        <end position="24"/>
    </location>
</feature>
<sequence>MSSPEKSPTNFPNKSPEKTENVETKITFEVPLDDGEPLGATPNERMIVVKIQKGSIADKFLHVGDQLIALNEIPLKDPDHLYELLQYVDTKMRLTIKRNDKRTEDMLAKIQIPEDREKNILKRDGYSYFLATLNVTKGKKLGIGIRNLNNRVIVSKCDRGSLADEIFLPGDRICDVEGIPVSDKDVCRRLMVNYLQKDNKVTLVIERPDHEEAKKFIFRELNKTRSTDPSYKMNTDVKQIAALERQRIKAYEKPAKSILSSGPSKGSKTSKGITFENDVYEYYIVSDNEGKQLRKVKKY</sequence>
<dbReference type="InterPro" id="IPR036034">
    <property type="entry name" value="PDZ_sf"/>
</dbReference>
<feature type="compositionally biased region" description="Polar residues" evidence="1">
    <location>
        <begin position="1"/>
        <end position="13"/>
    </location>
</feature>
<feature type="domain" description="PDZ" evidence="2">
    <location>
        <begin position="27"/>
        <end position="100"/>
    </location>
</feature>
<dbReference type="InterPro" id="IPR001478">
    <property type="entry name" value="PDZ"/>
</dbReference>
<dbReference type="SUPFAM" id="SSF50156">
    <property type="entry name" value="PDZ domain-like"/>
    <property type="match status" value="2"/>
</dbReference>
<evidence type="ECO:0000259" key="2">
    <source>
        <dbReference type="PROSITE" id="PS50106"/>
    </source>
</evidence>